<evidence type="ECO:0000313" key="3">
    <source>
        <dbReference type="EMBL" id="EEP45034.1"/>
    </source>
</evidence>
<evidence type="ECO:0000256" key="1">
    <source>
        <dbReference type="SAM" id="SignalP"/>
    </source>
</evidence>
<dbReference type="RefSeq" id="WP_006722329.1">
    <property type="nucleotide sequence ID" value="NZ_GG692710.1"/>
</dbReference>
<comment type="caution">
    <text evidence="3">The sequence shown here is derived from an EMBL/GenBank/DDBJ whole genome shotgun (WGS) entry which is preliminary data.</text>
</comment>
<protein>
    <recommendedName>
        <fullName evidence="2">DUF4097 domain-containing protein</fullName>
    </recommendedName>
</protein>
<feature type="chain" id="PRO_5002937787" description="DUF4097 domain-containing protein" evidence="1">
    <location>
        <begin position="29"/>
        <end position="319"/>
    </location>
</feature>
<gene>
    <name evidence="3" type="ORF">COLINT_02081</name>
</gene>
<keyword evidence="1" id="KW-0732">Signal</keyword>
<proteinExistence type="predicted"/>
<dbReference type="AlphaFoldDB" id="C4F7R6"/>
<dbReference type="eggNOG" id="COG3595">
    <property type="taxonomic scope" value="Bacteria"/>
</dbReference>
<dbReference type="EMBL" id="ABXH02000003">
    <property type="protein sequence ID" value="EEP45034.1"/>
    <property type="molecule type" value="Genomic_DNA"/>
</dbReference>
<dbReference type="STRING" id="521003.COLINT_02081"/>
<evidence type="ECO:0000313" key="4">
    <source>
        <dbReference type="Proteomes" id="UP000003295"/>
    </source>
</evidence>
<sequence>MRKAPKIILITAAALIGTGTVLSCGAWAAAGFDTARLSTVNYDWHQTVSTLEDEATSPHKSIVITSEFENVLLEPADGDAIELEYWTGNCQSVSVEDTDGVLKIDVDSQPMEGVMIDLSPAEAGGVDDTTTVVRVPASFTGEIEVHSDSGDVVAANVHGLAGLRASNSNGDVVAKNVSAAKLDAINENGDTLLSGVEAEAVLTTNFNGDISLGGTTARKAQVVNENGDIMLVDMALQDDLLCESVNGDISAQRLDVTASRIESVNGDIYLSYLGAEDSYHIDAHTNQGDIVSPQGADDAARTISVDSNLGDIQINFTSK</sequence>
<dbReference type="HOGENOM" id="CLU_805934_0_0_11"/>
<feature type="signal peptide" evidence="1">
    <location>
        <begin position="1"/>
        <end position="28"/>
    </location>
</feature>
<reference evidence="3 4" key="1">
    <citation type="submission" date="2009-04" db="EMBL/GenBank/DDBJ databases">
        <authorList>
            <person name="Weinstock G."/>
            <person name="Sodergren E."/>
            <person name="Clifton S."/>
            <person name="Fulton L."/>
            <person name="Fulton B."/>
            <person name="Courtney L."/>
            <person name="Fronick C."/>
            <person name="Harrison M."/>
            <person name="Strong C."/>
            <person name="Farmer C."/>
            <person name="Delahaunty K."/>
            <person name="Markovic C."/>
            <person name="Hall O."/>
            <person name="Minx P."/>
            <person name="Tomlinson C."/>
            <person name="Mitreva M."/>
            <person name="Nelson J."/>
            <person name="Hou S."/>
            <person name="Wollam A."/>
            <person name="Pepin K.H."/>
            <person name="Johnson M."/>
            <person name="Bhonagiri V."/>
            <person name="Nash W.E."/>
            <person name="Warren W."/>
            <person name="Chinwalla A."/>
            <person name="Mardis E.R."/>
            <person name="Wilson R.K."/>
        </authorList>
    </citation>
    <scope>NUCLEOTIDE SEQUENCE [LARGE SCALE GENOMIC DNA]</scope>
    <source>
        <strain evidence="3 4">DSM 13280</strain>
    </source>
</reference>
<dbReference type="PROSITE" id="PS51257">
    <property type="entry name" value="PROKAR_LIPOPROTEIN"/>
    <property type="match status" value="1"/>
</dbReference>
<evidence type="ECO:0000259" key="2">
    <source>
        <dbReference type="Pfam" id="PF13349"/>
    </source>
</evidence>
<accession>C4F7R6</accession>
<organism evidence="3 4">
    <name type="scientific">Collinsella intestinalis DSM 13280</name>
    <dbReference type="NCBI Taxonomy" id="521003"/>
    <lineage>
        <taxon>Bacteria</taxon>
        <taxon>Bacillati</taxon>
        <taxon>Actinomycetota</taxon>
        <taxon>Coriobacteriia</taxon>
        <taxon>Coriobacteriales</taxon>
        <taxon>Coriobacteriaceae</taxon>
        <taxon>Collinsella</taxon>
    </lineage>
</organism>
<feature type="domain" description="DUF4097" evidence="2">
    <location>
        <begin position="60"/>
        <end position="314"/>
    </location>
</feature>
<dbReference type="InterPro" id="IPR025164">
    <property type="entry name" value="Toastrack_DUF4097"/>
</dbReference>
<dbReference type="Proteomes" id="UP000003295">
    <property type="component" value="Unassembled WGS sequence"/>
</dbReference>
<name>C4F7R6_9ACTN</name>
<dbReference type="Pfam" id="PF13349">
    <property type="entry name" value="DUF4097"/>
    <property type="match status" value="1"/>
</dbReference>